<organism evidence="1 2">
    <name type="scientific">Paenibacillus tianmuensis</name>
    <dbReference type="NCBI Taxonomy" id="624147"/>
    <lineage>
        <taxon>Bacteria</taxon>
        <taxon>Bacillati</taxon>
        <taxon>Bacillota</taxon>
        <taxon>Bacilli</taxon>
        <taxon>Bacillales</taxon>
        <taxon>Paenibacillaceae</taxon>
        <taxon>Paenibacillus</taxon>
    </lineage>
</organism>
<dbReference type="AlphaFoldDB" id="A0A1G4S220"/>
<evidence type="ECO:0000313" key="1">
    <source>
        <dbReference type="EMBL" id="SCW63068.1"/>
    </source>
</evidence>
<evidence type="ECO:0000313" key="2">
    <source>
        <dbReference type="Proteomes" id="UP000198601"/>
    </source>
</evidence>
<protein>
    <submittedName>
        <fullName evidence="1">Uncharacterized protein</fullName>
    </submittedName>
</protein>
<gene>
    <name evidence="1" type="ORF">SAMN04487970_102210</name>
</gene>
<dbReference type="EMBL" id="FMTT01000022">
    <property type="protein sequence ID" value="SCW63068.1"/>
    <property type="molecule type" value="Genomic_DNA"/>
</dbReference>
<proteinExistence type="predicted"/>
<sequence length="61" mass="6852">MKIQFVRSKELILTTHAGLVTVGALLAHTQLTKRLNHSVIKDIENPFHSHSDVMKSYLGLL</sequence>
<dbReference type="Proteomes" id="UP000198601">
    <property type="component" value="Unassembled WGS sequence"/>
</dbReference>
<accession>A0A1G4S220</accession>
<reference evidence="2" key="1">
    <citation type="submission" date="2016-10" db="EMBL/GenBank/DDBJ databases">
        <authorList>
            <person name="Varghese N."/>
            <person name="Submissions S."/>
        </authorList>
    </citation>
    <scope>NUCLEOTIDE SEQUENCE [LARGE SCALE GENOMIC DNA]</scope>
    <source>
        <strain evidence="2">CGMCC 1.8946</strain>
    </source>
</reference>
<keyword evidence="2" id="KW-1185">Reference proteome</keyword>
<name>A0A1G4S220_9BACL</name>